<dbReference type="AlphaFoldDB" id="X7ZV27"/>
<dbReference type="PATRIC" id="fig|1299334.3.peg.7240"/>
<comment type="caution">
    <text evidence="2">The sequence shown here is derived from an EMBL/GenBank/DDBJ whole genome shotgun (WGS) entry which is preliminary data.</text>
</comment>
<proteinExistence type="predicted"/>
<evidence type="ECO:0000313" key="2">
    <source>
        <dbReference type="EMBL" id="EUA23472.1"/>
    </source>
</evidence>
<organism evidence="2">
    <name type="scientific">Mycobacterium xenopi 4042</name>
    <dbReference type="NCBI Taxonomy" id="1299334"/>
    <lineage>
        <taxon>Bacteria</taxon>
        <taxon>Bacillati</taxon>
        <taxon>Actinomycetota</taxon>
        <taxon>Actinomycetes</taxon>
        <taxon>Mycobacteriales</taxon>
        <taxon>Mycobacteriaceae</taxon>
        <taxon>Mycobacterium</taxon>
    </lineage>
</organism>
<evidence type="ECO:0000256" key="1">
    <source>
        <dbReference type="SAM" id="MobiDB-lite"/>
    </source>
</evidence>
<name>X7ZV27_MYCXE</name>
<gene>
    <name evidence="2" type="ORF">I553_5285</name>
</gene>
<protein>
    <submittedName>
        <fullName evidence="2">Uncharacterized protein</fullName>
    </submittedName>
</protein>
<dbReference type="EMBL" id="JAOB01000069">
    <property type="protein sequence ID" value="EUA23472.1"/>
    <property type="molecule type" value="Genomic_DNA"/>
</dbReference>
<feature type="region of interest" description="Disordered" evidence="1">
    <location>
        <begin position="31"/>
        <end position="50"/>
    </location>
</feature>
<accession>X7ZV27</accession>
<reference evidence="2" key="1">
    <citation type="submission" date="2014-01" db="EMBL/GenBank/DDBJ databases">
        <authorList>
            <person name="Brown-Elliot B."/>
            <person name="Wallace R."/>
            <person name="Lenaerts A."/>
            <person name="Ordway D."/>
            <person name="DeGroote M.A."/>
            <person name="Parker T."/>
            <person name="Sizemore C."/>
            <person name="Tallon L.J."/>
            <person name="Sadzewicz L.K."/>
            <person name="Sengamalay N."/>
            <person name="Fraser C.M."/>
            <person name="Hine E."/>
            <person name="Shefchek K.A."/>
            <person name="Das S.P."/>
            <person name="Tettelin H."/>
        </authorList>
    </citation>
    <scope>NUCLEOTIDE SEQUENCE [LARGE SCALE GENOMIC DNA]</scope>
    <source>
        <strain evidence="2">4042</strain>
    </source>
</reference>
<sequence length="50" mass="4989">MLFSHEGHPCTPTVCCSTCGQPLSRDTLKVALGPGAAPAGNPADRPPSAA</sequence>